<reference evidence="3" key="2">
    <citation type="journal article" date="2022" name="Hortic Res">
        <title>The genome of Dioscorea zingiberensis sheds light on the biosynthesis, origin and evolution of the medicinally important diosgenin saponins.</title>
        <authorList>
            <person name="Li Y."/>
            <person name="Tan C."/>
            <person name="Li Z."/>
            <person name="Guo J."/>
            <person name="Li S."/>
            <person name="Chen X."/>
            <person name="Wang C."/>
            <person name="Dai X."/>
            <person name="Yang H."/>
            <person name="Song W."/>
            <person name="Hou L."/>
            <person name="Xu J."/>
            <person name="Tong Z."/>
            <person name="Xu A."/>
            <person name="Yuan X."/>
            <person name="Wang W."/>
            <person name="Yang Q."/>
            <person name="Chen L."/>
            <person name="Sun Z."/>
            <person name="Wang K."/>
            <person name="Pan B."/>
            <person name="Chen J."/>
            <person name="Bao Y."/>
            <person name="Liu F."/>
            <person name="Qi X."/>
            <person name="Gang D.R."/>
            <person name="Wen J."/>
            <person name="Li J."/>
        </authorList>
    </citation>
    <scope>NUCLEOTIDE SEQUENCE</scope>
    <source>
        <strain evidence="3">Dzin_1.0</strain>
    </source>
</reference>
<keyword evidence="4" id="KW-1185">Reference proteome</keyword>
<dbReference type="Proteomes" id="UP001085076">
    <property type="component" value="Miscellaneous, Linkage group lg01"/>
</dbReference>
<accession>A0A9D5DAX5</accession>
<dbReference type="EMBL" id="JAGGNH010000001">
    <property type="protein sequence ID" value="KAJ0987355.1"/>
    <property type="molecule type" value="Genomic_DNA"/>
</dbReference>
<proteinExistence type="predicted"/>
<reference evidence="3" key="1">
    <citation type="submission" date="2021-03" db="EMBL/GenBank/DDBJ databases">
        <authorList>
            <person name="Li Z."/>
            <person name="Yang C."/>
        </authorList>
    </citation>
    <scope>NUCLEOTIDE SEQUENCE</scope>
    <source>
        <strain evidence="3">Dzin_1.0</strain>
        <tissue evidence="3">Leaf</tissue>
    </source>
</reference>
<evidence type="ECO:0000313" key="4">
    <source>
        <dbReference type="Proteomes" id="UP001085076"/>
    </source>
</evidence>
<comment type="caution">
    <text evidence="3">The sequence shown here is derived from an EMBL/GenBank/DDBJ whole genome shotgun (WGS) entry which is preliminary data.</text>
</comment>
<name>A0A9D5DAX5_9LILI</name>
<dbReference type="AlphaFoldDB" id="A0A9D5DAX5"/>
<dbReference type="PANTHER" id="PTHR34794">
    <property type="entry name" value="EXPRESSED PROTEIN"/>
    <property type="match status" value="1"/>
</dbReference>
<dbReference type="Pfam" id="PF05678">
    <property type="entry name" value="VQ"/>
    <property type="match status" value="1"/>
</dbReference>
<gene>
    <name evidence="3" type="ORF">J5N97_005711</name>
</gene>
<dbReference type="InterPro" id="IPR039610">
    <property type="entry name" value="VQ29"/>
</dbReference>
<feature type="region of interest" description="Disordered" evidence="1">
    <location>
        <begin position="1"/>
        <end position="30"/>
    </location>
</feature>
<feature type="domain" description="VQ" evidence="2">
    <location>
        <begin position="53"/>
        <end position="76"/>
    </location>
</feature>
<feature type="compositionally biased region" description="Polar residues" evidence="1">
    <location>
        <begin position="18"/>
        <end position="30"/>
    </location>
</feature>
<dbReference type="PANTHER" id="PTHR34794:SF1">
    <property type="entry name" value="OS10G0101800 PROTEIN"/>
    <property type="match status" value="1"/>
</dbReference>
<protein>
    <recommendedName>
        <fullName evidence="2">VQ domain-containing protein</fullName>
    </recommendedName>
</protein>
<evidence type="ECO:0000259" key="2">
    <source>
        <dbReference type="Pfam" id="PF05678"/>
    </source>
</evidence>
<organism evidence="3 4">
    <name type="scientific">Dioscorea zingiberensis</name>
    <dbReference type="NCBI Taxonomy" id="325984"/>
    <lineage>
        <taxon>Eukaryota</taxon>
        <taxon>Viridiplantae</taxon>
        <taxon>Streptophyta</taxon>
        <taxon>Embryophyta</taxon>
        <taxon>Tracheophyta</taxon>
        <taxon>Spermatophyta</taxon>
        <taxon>Magnoliopsida</taxon>
        <taxon>Liliopsida</taxon>
        <taxon>Dioscoreales</taxon>
        <taxon>Dioscoreaceae</taxon>
        <taxon>Dioscorea</taxon>
    </lineage>
</organism>
<evidence type="ECO:0000256" key="1">
    <source>
        <dbReference type="SAM" id="MobiDB-lite"/>
    </source>
</evidence>
<sequence length="174" mass="19456">MDTSFAPLSFKLSPPEPQSQAPKAQPLNQQHYTATLHSIKKQPVKPWRRPEQLPPRVYSVEPRGFRKLVQRLTGKPPRQARPRLLRDTVRMPPPLELAPRSLPQPQMQSVGYHNASSIQTQLELSAPLPAMANLQSPNGFMGFISQPFYSGWCLSPLLSPETLAAMDQGTSQVL</sequence>
<dbReference type="OrthoDB" id="689462at2759"/>
<dbReference type="InterPro" id="IPR008889">
    <property type="entry name" value="VQ"/>
</dbReference>
<evidence type="ECO:0000313" key="3">
    <source>
        <dbReference type="EMBL" id="KAJ0987355.1"/>
    </source>
</evidence>